<feature type="binding site" evidence="6">
    <location>
        <position position="130"/>
    </location>
    <ligand>
        <name>FMN</name>
        <dbReference type="ChEBI" id="CHEBI:58210"/>
    </ligand>
</feature>
<evidence type="ECO:0000256" key="4">
    <source>
        <dbReference type="ARBA" id="ARBA00022679"/>
    </source>
</evidence>
<evidence type="ECO:0000313" key="8">
    <source>
        <dbReference type="EMBL" id="RBQ22565.1"/>
    </source>
</evidence>
<protein>
    <recommendedName>
        <fullName evidence="6">Flavin prenyltransferase UbiX</fullName>
        <ecNumber evidence="6">2.5.1.129</ecNumber>
    </recommendedName>
</protein>
<feature type="domain" description="Flavoprotein" evidence="7">
    <location>
        <begin position="11"/>
        <end position="181"/>
    </location>
</feature>
<evidence type="ECO:0000256" key="5">
    <source>
        <dbReference type="ARBA" id="ARBA00060793"/>
    </source>
</evidence>
<keyword evidence="3 6" id="KW-0288">FMN</keyword>
<dbReference type="EC" id="2.5.1.129" evidence="6"/>
<evidence type="ECO:0000256" key="1">
    <source>
        <dbReference type="ARBA" id="ARBA00022602"/>
    </source>
</evidence>
<feature type="binding site" evidence="6">
    <location>
        <position position="160"/>
    </location>
    <ligand>
        <name>dimethylallyl phosphate</name>
        <dbReference type="ChEBI" id="CHEBI:88052"/>
    </ligand>
</feature>
<gene>
    <name evidence="6 8" type="primary">ubiX</name>
    <name evidence="8" type="ORF">ALNOE001_17920</name>
</gene>
<dbReference type="NCBIfam" id="NF004685">
    <property type="entry name" value="PRK06029.1"/>
    <property type="match status" value="1"/>
</dbReference>
<name>A0A366M8P6_9EURY</name>
<keyword evidence="1 6" id="KW-0637">Prenyltransferase</keyword>
<dbReference type="Pfam" id="PF02441">
    <property type="entry name" value="Flavoprotein"/>
    <property type="match status" value="1"/>
</dbReference>
<keyword evidence="9" id="KW-1185">Reference proteome</keyword>
<sequence length="192" mass="21416">MNNILIKRYNMIVVAITGASGVTYSLKLLEALKKLDIETGLVVSKPAEIIFDYELNMKLGEIKDLADHYYEPNDLTSSINSGSFKFESLVIVPCSMKTLSAIANGYGNNAITRVADVALKEKRKTVIIPRETPLRPIHLEHMLEIAKEGGIILPAMPAFYHNPDNVNDLVNFVVGKILDSLGIENNLFKRWE</sequence>
<dbReference type="EMBL" id="NIZT01000059">
    <property type="protein sequence ID" value="RBQ22565.1"/>
    <property type="molecule type" value="Genomic_DNA"/>
</dbReference>
<dbReference type="NCBIfam" id="TIGR00421">
    <property type="entry name" value="ubiX_pad"/>
    <property type="match status" value="1"/>
</dbReference>
<comment type="function">
    <text evidence="6">Flavin prenyltransferase that catalyzes the synthesis of the prenylated FMN cofactor (prenyl-FMN) for 4-hydroxy-3-polyprenylbenzoic acid decarboxylase UbiD. The prenyltransferase is metal-independent and links a dimethylallyl moiety from dimethylallyl monophosphate (DMAP) to the flavin N5 and C6 atoms of FMN.</text>
</comment>
<dbReference type="InterPro" id="IPR004507">
    <property type="entry name" value="UbiX-like"/>
</dbReference>
<feature type="binding site" evidence="6">
    <location>
        <begin position="18"/>
        <end position="20"/>
    </location>
    <ligand>
        <name>FMN</name>
        <dbReference type="ChEBI" id="CHEBI:58210"/>
    </ligand>
</feature>
<keyword evidence="4 6" id="KW-0808">Transferase</keyword>
<feature type="binding site" evidence="6">
    <location>
        <position position="176"/>
    </location>
    <ligand>
        <name>dimethylallyl phosphate</name>
        <dbReference type="ChEBI" id="CHEBI:88052"/>
    </ligand>
</feature>
<feature type="binding site" evidence="6">
    <location>
        <begin position="95"/>
        <end position="98"/>
    </location>
    <ligand>
        <name>FMN</name>
        <dbReference type="ChEBI" id="CHEBI:58210"/>
    </ligand>
</feature>
<dbReference type="SUPFAM" id="SSF52507">
    <property type="entry name" value="Homo-oligomeric flavin-containing Cys decarboxylases, HFCD"/>
    <property type="match status" value="1"/>
</dbReference>
<dbReference type="PANTHER" id="PTHR43374">
    <property type="entry name" value="FLAVIN PRENYLTRANSFERASE"/>
    <property type="match status" value="1"/>
</dbReference>
<dbReference type="GO" id="GO:0106141">
    <property type="term" value="F:flavin prenyltransferase activity"/>
    <property type="evidence" value="ECO:0007669"/>
    <property type="project" value="UniProtKB-EC"/>
</dbReference>
<dbReference type="AlphaFoldDB" id="A0A366M8P6"/>
<organism evidence="8 9">
    <name type="scientific">Candidatus Methanobinarius endosymbioticus</name>
    <dbReference type="NCBI Taxonomy" id="2006182"/>
    <lineage>
        <taxon>Archaea</taxon>
        <taxon>Methanobacteriati</taxon>
        <taxon>Methanobacteriota</taxon>
        <taxon>Methanomada group</taxon>
        <taxon>Methanobacteria</taxon>
        <taxon>Methanobacteriales</taxon>
        <taxon>Methanobacteriaceae</taxon>
        <taxon>Candidatus Methanobinarius</taxon>
    </lineage>
</organism>
<proteinExistence type="inferred from homology"/>
<dbReference type="FunFam" id="3.40.50.1950:FF:000001">
    <property type="entry name" value="Flavin prenyltransferase UbiX"/>
    <property type="match status" value="1"/>
</dbReference>
<keyword evidence="2 6" id="KW-0285">Flavoprotein</keyword>
<reference evidence="8 9" key="1">
    <citation type="submission" date="2018-06" db="EMBL/GenBank/DDBJ databases">
        <title>Genomic insight into two independent archaeal endosymbiosis events.</title>
        <authorList>
            <person name="Lind A.E."/>
            <person name="Lewis W.H."/>
            <person name="Spang A."/>
            <person name="Guy L."/>
            <person name="Embley M.T."/>
            <person name="Ettema T.J.G."/>
        </authorList>
    </citation>
    <scope>NUCLEOTIDE SEQUENCE [LARGE SCALE GENOMIC DNA]</scope>
    <source>
        <strain evidence="8">NOE</strain>
    </source>
</reference>
<evidence type="ECO:0000256" key="6">
    <source>
        <dbReference type="HAMAP-Rule" id="MF_01984"/>
    </source>
</evidence>
<evidence type="ECO:0000313" key="9">
    <source>
        <dbReference type="Proteomes" id="UP000253099"/>
    </source>
</evidence>
<dbReference type="HAMAP" id="MF_01984">
    <property type="entry name" value="ubiX_pad"/>
    <property type="match status" value="1"/>
</dbReference>
<dbReference type="PANTHER" id="PTHR43374:SF1">
    <property type="entry name" value="FLAVIN PRENYLTRANSFERASE PAD1, MITOCHONDRIAL"/>
    <property type="match status" value="1"/>
</dbReference>
<feature type="binding site" evidence="6">
    <location>
        <position position="44"/>
    </location>
    <ligand>
        <name>FMN</name>
        <dbReference type="ChEBI" id="CHEBI:58210"/>
    </ligand>
</feature>
<comment type="caution">
    <text evidence="8">The sequence shown here is derived from an EMBL/GenBank/DDBJ whole genome shotgun (WGS) entry which is preliminary data.</text>
</comment>
<comment type="similarity">
    <text evidence="5 6">Belongs to the UbiX/PAD1 family.</text>
</comment>
<dbReference type="GO" id="GO:0016831">
    <property type="term" value="F:carboxy-lyase activity"/>
    <property type="evidence" value="ECO:0007669"/>
    <property type="project" value="TreeGrafter"/>
</dbReference>
<evidence type="ECO:0000256" key="3">
    <source>
        <dbReference type="ARBA" id="ARBA00022643"/>
    </source>
</evidence>
<dbReference type="InterPro" id="IPR003382">
    <property type="entry name" value="Flavoprotein"/>
</dbReference>
<comment type="catalytic activity">
    <reaction evidence="6">
        <text>dimethylallyl phosphate + FMNH2 = prenylated FMNH2 + phosphate</text>
        <dbReference type="Rhea" id="RHEA:37743"/>
        <dbReference type="ChEBI" id="CHEBI:43474"/>
        <dbReference type="ChEBI" id="CHEBI:57618"/>
        <dbReference type="ChEBI" id="CHEBI:87467"/>
        <dbReference type="ChEBI" id="CHEBI:88052"/>
        <dbReference type="EC" id="2.5.1.129"/>
    </reaction>
</comment>
<evidence type="ECO:0000256" key="2">
    <source>
        <dbReference type="ARBA" id="ARBA00022630"/>
    </source>
</evidence>
<dbReference type="InterPro" id="IPR036551">
    <property type="entry name" value="Flavin_trans-like"/>
</dbReference>
<evidence type="ECO:0000259" key="7">
    <source>
        <dbReference type="Pfam" id="PF02441"/>
    </source>
</evidence>
<dbReference type="Gene3D" id="3.40.50.1950">
    <property type="entry name" value="Flavin prenyltransferase-like"/>
    <property type="match status" value="1"/>
</dbReference>
<comment type="caution">
    <text evidence="6">Lacks conserved residue(s) required for the propagation of feature annotation.</text>
</comment>
<accession>A0A366M8P6</accession>
<dbReference type="Proteomes" id="UP000253099">
    <property type="component" value="Unassembled WGS sequence"/>
</dbReference>